<reference evidence="2 3" key="1">
    <citation type="journal article" date="2016" name="Nat. Commun.">
        <title>Thousands of microbial genomes shed light on interconnected biogeochemical processes in an aquifer system.</title>
        <authorList>
            <person name="Anantharaman K."/>
            <person name="Brown C.T."/>
            <person name="Hug L.A."/>
            <person name="Sharon I."/>
            <person name="Castelle C.J."/>
            <person name="Probst A.J."/>
            <person name="Thomas B.C."/>
            <person name="Singh A."/>
            <person name="Wilkins M.J."/>
            <person name="Karaoz U."/>
            <person name="Brodie E.L."/>
            <person name="Williams K.H."/>
            <person name="Hubbard S.S."/>
            <person name="Banfield J.F."/>
        </authorList>
    </citation>
    <scope>NUCLEOTIDE SEQUENCE [LARGE SCALE GENOMIC DNA]</scope>
</reference>
<evidence type="ECO:0000313" key="3">
    <source>
        <dbReference type="Proteomes" id="UP000178930"/>
    </source>
</evidence>
<dbReference type="AlphaFoldDB" id="A0A1G1XVI0"/>
<keyword evidence="1" id="KW-0812">Transmembrane</keyword>
<dbReference type="EMBL" id="MHIB01000024">
    <property type="protein sequence ID" value="OGY44073.1"/>
    <property type="molecule type" value="Genomic_DNA"/>
</dbReference>
<name>A0A1G1XVI0_9BACT</name>
<evidence type="ECO:0000256" key="1">
    <source>
        <dbReference type="SAM" id="Phobius"/>
    </source>
</evidence>
<organism evidence="2 3">
    <name type="scientific">Candidatus Buchananbacteria bacterium RIFCSPHIGHO2_01_FULL_39_14</name>
    <dbReference type="NCBI Taxonomy" id="1797532"/>
    <lineage>
        <taxon>Bacteria</taxon>
        <taxon>Candidatus Buchananiibacteriota</taxon>
    </lineage>
</organism>
<comment type="caution">
    <text evidence="2">The sequence shown here is derived from an EMBL/GenBank/DDBJ whole genome shotgun (WGS) entry which is preliminary data.</text>
</comment>
<gene>
    <name evidence="2" type="ORF">A2729_00020</name>
</gene>
<evidence type="ECO:0000313" key="2">
    <source>
        <dbReference type="EMBL" id="OGY44073.1"/>
    </source>
</evidence>
<proteinExistence type="predicted"/>
<dbReference type="Proteomes" id="UP000178930">
    <property type="component" value="Unassembled WGS sequence"/>
</dbReference>
<keyword evidence="1" id="KW-0472">Membrane</keyword>
<accession>A0A1G1XVI0</accession>
<sequence length="106" mass="12437">MLRNERISEAQSSVRSYLADGLLTKEWFRNIVFETYLRNHRESLLVARKLFNENLSNLWVVVISYYSMFYIANALLYKLGYKVGSKVAHKVTSDALIVFVRNKLKD</sequence>
<protein>
    <recommendedName>
        <fullName evidence="4">HEPN domain-containing protein</fullName>
    </recommendedName>
</protein>
<dbReference type="STRING" id="1797532.A2729_00020"/>
<evidence type="ECO:0008006" key="4">
    <source>
        <dbReference type="Google" id="ProtNLM"/>
    </source>
</evidence>
<dbReference type="Gene3D" id="1.20.120.330">
    <property type="entry name" value="Nucleotidyltransferases domain 2"/>
    <property type="match status" value="1"/>
</dbReference>
<feature type="transmembrane region" description="Helical" evidence="1">
    <location>
        <begin position="58"/>
        <end position="77"/>
    </location>
</feature>
<keyword evidence="1" id="KW-1133">Transmembrane helix</keyword>